<dbReference type="RefSeq" id="WP_093170761.1">
    <property type="nucleotide sequence ID" value="NZ_FNCN01000011.1"/>
</dbReference>
<feature type="transmembrane region" description="Helical" evidence="1">
    <location>
        <begin position="90"/>
        <end position="107"/>
    </location>
</feature>
<evidence type="ECO:0008006" key="4">
    <source>
        <dbReference type="Google" id="ProtNLM"/>
    </source>
</evidence>
<feature type="transmembrane region" description="Helical" evidence="1">
    <location>
        <begin position="61"/>
        <end position="78"/>
    </location>
</feature>
<evidence type="ECO:0000313" key="3">
    <source>
        <dbReference type="Proteomes" id="UP000198923"/>
    </source>
</evidence>
<keyword evidence="1" id="KW-0472">Membrane</keyword>
<protein>
    <recommendedName>
        <fullName evidence="4">DUF1648 domain-containing protein</fullName>
    </recommendedName>
</protein>
<name>A0A1G7ZEI6_9ACTN</name>
<keyword evidence="1" id="KW-1133">Transmembrane helix</keyword>
<gene>
    <name evidence="2" type="ORF">SAMN05421505_11123</name>
</gene>
<sequence length="108" mass="11296">MHVRSSRRSLLVTLAVPFGLLAAGVAVPFAFQERCPEPLAVHFTNGRADDAAPLWPTVREIFGLGTGAWLLMGLLTYLRPAGSLGRRIAAGAALAAATTTISLTVLLG</sequence>
<dbReference type="EMBL" id="FNCN01000011">
    <property type="protein sequence ID" value="SDH07094.1"/>
    <property type="molecule type" value="Genomic_DNA"/>
</dbReference>
<dbReference type="AlphaFoldDB" id="A0A1G7ZEI6"/>
<reference evidence="2 3" key="1">
    <citation type="submission" date="2016-10" db="EMBL/GenBank/DDBJ databases">
        <authorList>
            <person name="de Groot N.N."/>
        </authorList>
    </citation>
    <scope>NUCLEOTIDE SEQUENCE [LARGE SCALE GENOMIC DNA]</scope>
    <source>
        <strain evidence="2 3">CPCC 201354</strain>
    </source>
</reference>
<proteinExistence type="predicted"/>
<organism evidence="2 3">
    <name type="scientific">Sinosporangium album</name>
    <dbReference type="NCBI Taxonomy" id="504805"/>
    <lineage>
        <taxon>Bacteria</taxon>
        <taxon>Bacillati</taxon>
        <taxon>Actinomycetota</taxon>
        <taxon>Actinomycetes</taxon>
        <taxon>Streptosporangiales</taxon>
        <taxon>Streptosporangiaceae</taxon>
        <taxon>Sinosporangium</taxon>
    </lineage>
</organism>
<evidence type="ECO:0000313" key="2">
    <source>
        <dbReference type="EMBL" id="SDH07094.1"/>
    </source>
</evidence>
<accession>A0A1G7ZEI6</accession>
<keyword evidence="3" id="KW-1185">Reference proteome</keyword>
<dbReference type="OrthoDB" id="4303577at2"/>
<dbReference type="Proteomes" id="UP000198923">
    <property type="component" value="Unassembled WGS sequence"/>
</dbReference>
<keyword evidence="1" id="KW-0812">Transmembrane</keyword>
<evidence type="ECO:0000256" key="1">
    <source>
        <dbReference type="SAM" id="Phobius"/>
    </source>
</evidence>